<keyword evidence="1" id="KW-0689">Ribosomal protein</keyword>
<keyword evidence="2" id="KW-0687">Ribonucleoprotein</keyword>
<dbReference type="InterPro" id="IPR012678">
    <property type="entry name" value="Ribosomal_uL23/eL15/eS24_sf"/>
</dbReference>
<dbReference type="Gene3D" id="3.40.50.1820">
    <property type="entry name" value="alpha/beta hydrolase"/>
    <property type="match status" value="1"/>
</dbReference>
<evidence type="ECO:0000256" key="3">
    <source>
        <dbReference type="SAM" id="MobiDB-lite"/>
    </source>
</evidence>
<accession>A0A553I2A2</accession>
<feature type="compositionally biased region" description="Basic residues" evidence="3">
    <location>
        <begin position="610"/>
        <end position="622"/>
    </location>
</feature>
<protein>
    <recommendedName>
        <fullName evidence="6">40S ribosomal protein S24</fullName>
    </recommendedName>
</protein>
<evidence type="ECO:0000313" key="4">
    <source>
        <dbReference type="EMBL" id="TRX94330.1"/>
    </source>
</evidence>
<dbReference type="GO" id="GO:1990904">
    <property type="term" value="C:ribonucleoprotein complex"/>
    <property type="evidence" value="ECO:0007669"/>
    <property type="project" value="UniProtKB-KW"/>
</dbReference>
<dbReference type="GO" id="GO:0005840">
    <property type="term" value="C:ribosome"/>
    <property type="evidence" value="ECO:0007669"/>
    <property type="project" value="UniProtKB-KW"/>
</dbReference>
<name>A0A553I2A2_9PEZI</name>
<dbReference type="Gene3D" id="3.30.70.3370">
    <property type="match status" value="1"/>
</dbReference>
<gene>
    <name evidence="4" type="ORF">FHL15_004797</name>
</gene>
<sequence>MRWVVNSILRSSVRSLQFRLGTKPLNTIASGFHNAERVNIPVGSSGSVKLDLYNLPKVSSSEPLLVYLPPFSTEAPTSDLTELPRFAQKHATAVIHYRWTDPWPEEKAVEDEASDGEETVYRRFRSGWPAPIHDTLRAYTWITENLIPTTPRSARRDIYVYGSYLGASLATSLALTEAYPHERMAVRGCVAYNGIYNWTMFLPDHPINKPPKSISRNFLEEILTLPGDPDFHELKQMARELFNKPDDLFDPFASSCLFFQTPGLLVPPSFDESAIQPPSFLVDMPWLPEEAVEQLMPLKHPRKSPLVFPARKSTLKIPEMLLLHDTAPLLPPSLLRRRQRRKKHSPVNSFRTQAEQLASLMRRSINKVELKERMKWDQDMHDCDYEADRRVQVHDVGNKSNDVIATTWLDDRNGISIDFKVASDGGVNGGKVGSSAAALSSLGGPSFWSATPRLDVRCPGAARCHSPRYNTHLRPSRKIKNEFTNCSQFLFPRHQPPRSPSTSAKMADSVTLRTRKFQRNPLLARKQMVADIIHPDQAGISKANLQQKLATLYKATPEQVSVFGLRTAFGGGKTTAFACIYDSVEARKKFDAKHRLVRNGLATKPERASRQQRKQRKNRMKTLRGTEKTKGKKAKKDS</sequence>
<dbReference type="AlphaFoldDB" id="A0A553I2A2"/>
<keyword evidence="5" id="KW-1185">Reference proteome</keyword>
<dbReference type="HAMAP" id="MF_00545">
    <property type="entry name" value="Ribosomal_eS24"/>
    <property type="match status" value="1"/>
</dbReference>
<dbReference type="Pfam" id="PF01282">
    <property type="entry name" value="Ribosomal_S24e"/>
    <property type="match status" value="1"/>
</dbReference>
<evidence type="ECO:0000256" key="1">
    <source>
        <dbReference type="ARBA" id="ARBA00022980"/>
    </source>
</evidence>
<dbReference type="InterPro" id="IPR029058">
    <property type="entry name" value="AB_hydrolase_fold"/>
</dbReference>
<evidence type="ECO:0000256" key="2">
    <source>
        <dbReference type="ARBA" id="ARBA00023274"/>
    </source>
</evidence>
<dbReference type="GO" id="GO:0006412">
    <property type="term" value="P:translation"/>
    <property type="evidence" value="ECO:0007669"/>
    <property type="project" value="InterPro"/>
</dbReference>
<dbReference type="Proteomes" id="UP000319160">
    <property type="component" value="Unassembled WGS sequence"/>
</dbReference>
<evidence type="ECO:0000313" key="5">
    <source>
        <dbReference type="Proteomes" id="UP000319160"/>
    </source>
</evidence>
<dbReference type="OrthoDB" id="5396420at2759"/>
<dbReference type="InterPro" id="IPR001976">
    <property type="entry name" value="Ribosomal_eS24"/>
</dbReference>
<dbReference type="GO" id="GO:0003735">
    <property type="term" value="F:structural constituent of ribosome"/>
    <property type="evidence" value="ECO:0007669"/>
    <property type="project" value="InterPro"/>
</dbReference>
<dbReference type="InterPro" id="IPR053709">
    <property type="entry name" value="eRP_eS24_sf"/>
</dbReference>
<evidence type="ECO:0008006" key="6">
    <source>
        <dbReference type="Google" id="ProtNLM"/>
    </source>
</evidence>
<dbReference type="SUPFAM" id="SSF53474">
    <property type="entry name" value="alpha/beta-Hydrolases"/>
    <property type="match status" value="1"/>
</dbReference>
<reference evidence="5" key="1">
    <citation type="submission" date="2019-06" db="EMBL/GenBank/DDBJ databases">
        <title>Draft genome sequence of the griseofulvin-producing fungus Xylaria cubensis strain G536.</title>
        <authorList>
            <person name="Mead M.E."/>
            <person name="Raja H.A."/>
            <person name="Steenwyk J.L."/>
            <person name="Knowles S.L."/>
            <person name="Oberlies N.H."/>
            <person name="Rokas A."/>
        </authorList>
    </citation>
    <scope>NUCLEOTIDE SEQUENCE [LARGE SCALE GENOMIC DNA]</scope>
    <source>
        <strain evidence="5">G536</strain>
    </source>
</reference>
<organism evidence="4 5">
    <name type="scientific">Xylaria flabelliformis</name>
    <dbReference type="NCBI Taxonomy" id="2512241"/>
    <lineage>
        <taxon>Eukaryota</taxon>
        <taxon>Fungi</taxon>
        <taxon>Dikarya</taxon>
        <taxon>Ascomycota</taxon>
        <taxon>Pezizomycotina</taxon>
        <taxon>Sordariomycetes</taxon>
        <taxon>Xylariomycetidae</taxon>
        <taxon>Xylariales</taxon>
        <taxon>Xylariaceae</taxon>
        <taxon>Xylaria</taxon>
    </lineage>
</organism>
<dbReference type="PANTHER" id="PTHR10496">
    <property type="entry name" value="40S RIBOSOMAL PROTEIN S24"/>
    <property type="match status" value="1"/>
</dbReference>
<dbReference type="EMBL" id="VFLP01000023">
    <property type="protein sequence ID" value="TRX94330.1"/>
    <property type="molecule type" value="Genomic_DNA"/>
</dbReference>
<dbReference type="STRING" id="2512241.A0A553I2A2"/>
<proteinExistence type="inferred from homology"/>
<dbReference type="SUPFAM" id="SSF54189">
    <property type="entry name" value="Ribosomal proteins S24e, L23 and L15e"/>
    <property type="match status" value="1"/>
</dbReference>
<feature type="region of interest" description="Disordered" evidence="3">
    <location>
        <begin position="599"/>
        <end position="638"/>
    </location>
</feature>
<comment type="caution">
    <text evidence="4">The sequence shown here is derived from an EMBL/GenBank/DDBJ whole genome shotgun (WGS) entry which is preliminary data.</text>
</comment>